<gene>
    <name evidence="4" type="ORF">BHAP_1092</name>
</gene>
<evidence type="ECO:0000313" key="4">
    <source>
        <dbReference type="EMBL" id="OZG64445.1"/>
    </source>
</evidence>
<dbReference type="Gene3D" id="3.20.20.80">
    <property type="entry name" value="Glycosidases"/>
    <property type="match status" value="1"/>
</dbReference>
<dbReference type="Pfam" id="PF07488">
    <property type="entry name" value="Glyco_hydro_67M"/>
    <property type="match status" value="1"/>
</dbReference>
<dbReference type="GO" id="GO:0033939">
    <property type="term" value="F:xylan alpha-1,2-glucuronosidase activity"/>
    <property type="evidence" value="ECO:0007669"/>
    <property type="project" value="TreeGrafter"/>
</dbReference>
<comment type="caution">
    <text evidence="4">The sequence shown here is derived from an EMBL/GenBank/DDBJ whole genome shotgun (WGS) entry which is preliminary data.</text>
</comment>
<dbReference type="GO" id="GO:0005576">
    <property type="term" value="C:extracellular region"/>
    <property type="evidence" value="ECO:0007669"/>
    <property type="project" value="InterPro"/>
</dbReference>
<dbReference type="Pfam" id="PF07477">
    <property type="entry name" value="Glyco_hydro_67C"/>
    <property type="match status" value="1"/>
</dbReference>
<dbReference type="InterPro" id="IPR029018">
    <property type="entry name" value="Hex-like_dom2"/>
</dbReference>
<organism evidence="4 5">
    <name type="scientific">Bifidobacterium hapali</name>
    <dbReference type="NCBI Taxonomy" id="1630172"/>
    <lineage>
        <taxon>Bacteria</taxon>
        <taxon>Bacillati</taxon>
        <taxon>Actinomycetota</taxon>
        <taxon>Actinomycetes</taxon>
        <taxon>Bifidobacteriales</taxon>
        <taxon>Bifidobacteriaceae</taxon>
        <taxon>Bifidobacterium</taxon>
    </lineage>
</organism>
<dbReference type="InterPro" id="IPR011100">
    <property type="entry name" value="Glyco_hydro_67_cat"/>
</dbReference>
<feature type="domain" description="Glycosyl hydrolase family 67 catalytic" evidence="3">
    <location>
        <begin position="111"/>
        <end position="447"/>
    </location>
</feature>
<keyword evidence="1" id="KW-0378">Hydrolase</keyword>
<reference evidence="4 5" key="1">
    <citation type="journal article" date="2017" name="BMC Genomics">
        <title>Comparative genomic and phylogenomic analyses of the Bifidobacteriaceae family.</title>
        <authorList>
            <person name="Lugli G.A."/>
            <person name="Milani C."/>
            <person name="Turroni F."/>
            <person name="Duranti S."/>
            <person name="Mancabelli L."/>
            <person name="Mangifesta M."/>
            <person name="Ferrario C."/>
            <person name="Modesto M."/>
            <person name="Mattarelli P."/>
            <person name="Jiri K."/>
            <person name="van Sinderen D."/>
            <person name="Ventura M."/>
        </authorList>
    </citation>
    <scope>NUCLEOTIDE SEQUENCE [LARGE SCALE GENOMIC DNA]</scope>
    <source>
        <strain evidence="4 5">DSM 100202</strain>
    </source>
</reference>
<accession>A0A261FZM5</accession>
<dbReference type="GO" id="GO:0046559">
    <property type="term" value="F:alpha-glucuronidase activity"/>
    <property type="evidence" value="ECO:0007669"/>
    <property type="project" value="InterPro"/>
</dbReference>
<name>A0A261FZM5_9BIFI</name>
<dbReference type="SUPFAM" id="SSF55545">
    <property type="entry name" value="beta-N-acetylhexosaminidase-like domain"/>
    <property type="match status" value="1"/>
</dbReference>
<evidence type="ECO:0000259" key="2">
    <source>
        <dbReference type="Pfam" id="PF07477"/>
    </source>
</evidence>
<dbReference type="Proteomes" id="UP000216074">
    <property type="component" value="Unassembled WGS sequence"/>
</dbReference>
<dbReference type="Gene3D" id="3.90.1330.10">
    <property type="entry name" value="Alpha-glucuronidase, C-terminal domain"/>
    <property type="match status" value="1"/>
</dbReference>
<dbReference type="PANTHER" id="PTHR39207">
    <property type="entry name" value="ALPHA-GLUCURONIDASE A"/>
    <property type="match status" value="1"/>
</dbReference>
<dbReference type="AlphaFoldDB" id="A0A261FZM5"/>
<dbReference type="InterPro" id="IPR017853">
    <property type="entry name" value="GH"/>
</dbReference>
<protein>
    <submittedName>
        <fullName evidence="4">Alpha-glucuronidase</fullName>
    </submittedName>
</protein>
<dbReference type="SUPFAM" id="SSF51445">
    <property type="entry name" value="(Trans)glycosidases"/>
    <property type="match status" value="1"/>
</dbReference>
<evidence type="ECO:0000259" key="3">
    <source>
        <dbReference type="Pfam" id="PF07488"/>
    </source>
</evidence>
<feature type="domain" description="Glycosyl hydrolase family 67 C-terminal" evidence="2">
    <location>
        <begin position="448"/>
        <end position="671"/>
    </location>
</feature>
<dbReference type="RefSeq" id="WP_211279693.1">
    <property type="nucleotide sequence ID" value="NZ_MWWY01000022.1"/>
</dbReference>
<dbReference type="InterPro" id="IPR011099">
    <property type="entry name" value="Glyco_hydro_67_C"/>
</dbReference>
<proteinExistence type="predicted"/>
<evidence type="ECO:0000256" key="1">
    <source>
        <dbReference type="ARBA" id="ARBA00022801"/>
    </source>
</evidence>
<dbReference type="PANTHER" id="PTHR39207:SF1">
    <property type="entry name" value="ALPHA-GLUCURONIDASE A"/>
    <property type="match status" value="1"/>
</dbReference>
<dbReference type="EMBL" id="MWWY01000022">
    <property type="protein sequence ID" value="OZG64445.1"/>
    <property type="molecule type" value="Genomic_DNA"/>
</dbReference>
<sequence length="675" mass="76097">MVDHMWLEPRTIRQAVCDDTFFIDVAAVGEDARSLRIRKDIAELLQRPCVLNPAVATVLLAVGDVGLRSDEGFVINVVDGRTEIVGTTTRALVYGFYDWLRRRMLGEPVNHVVSEPSQPIRMIDHWDQTDGSVERGYAGESIFFGRWGSNIHCEIGDFPERDASDVFRGDMRRIEDYARYLASVGINAVCLNNVNVRRFAIRLIVRPWIDRVAQIARIFSEFAIKTYLSVNFAAPKLIGGLDTCDPLDPAVNAWWQATVDAIYDAIPDFGGFVVKADSEGEPGPYAYGRTHADGANMFARALQSHGGIVIWRAFVYDCHQDWRDRKLDRAKAAYDNFHDLDGQFADNAILQIKFGPIDFQPSEPLNPLIGAMKRTNLMIEFQIAAEYLGHQIDVNYMLPQWLAAIRTDTGAGDNGVLDTGQYLQQAAVNPALVGYAAVANVGMDDNWTGHKLAQANLYGYGRMCWDQSLSAQTIAREWVSLTFADADTDAQQTITWILDTSNDTYESYAAPLGGGFMVRREDHYGVGINDFEYDRWGTYHYADRDGVGVDRTVATGTGYIGQYATAIAATLENVDTCPDQMLLFFHHVPYSHVLHDGTSVIQHIYDTHFAGVDMVDEYIRRWATLQDRIDDESFANVAERLQRQRRNAIEWRDQINTYFYRMSGIADSQGRLIYR</sequence>
<dbReference type="InterPro" id="IPR037054">
    <property type="entry name" value="A-glucoronidase_C_sf"/>
</dbReference>
<evidence type="ECO:0000313" key="5">
    <source>
        <dbReference type="Proteomes" id="UP000216074"/>
    </source>
</evidence>
<keyword evidence="5" id="KW-1185">Reference proteome</keyword>
<dbReference type="GO" id="GO:0045493">
    <property type="term" value="P:xylan catabolic process"/>
    <property type="evidence" value="ECO:0007669"/>
    <property type="project" value="InterPro"/>
</dbReference>